<feature type="compositionally biased region" description="Polar residues" evidence="13">
    <location>
        <begin position="325"/>
        <end position="338"/>
    </location>
</feature>
<feature type="region of interest" description="Disordered" evidence="13">
    <location>
        <begin position="320"/>
        <end position="349"/>
    </location>
</feature>
<protein>
    <submittedName>
        <fullName evidence="15">9344_t:CDS:1</fullName>
    </submittedName>
</protein>
<accession>A0A9N9HXW9</accession>
<dbReference type="OrthoDB" id="3361414at2759"/>
<feature type="compositionally biased region" description="Basic and acidic residues" evidence="13">
    <location>
        <begin position="172"/>
        <end position="183"/>
    </location>
</feature>
<gene>
    <name evidence="15" type="ORF">RFULGI_LOCUS10922</name>
</gene>
<keyword evidence="5" id="KW-0963">Cytoplasm</keyword>
<keyword evidence="16" id="KW-1185">Reference proteome</keyword>
<keyword evidence="4" id="KW-0813">Transport</keyword>
<comment type="subcellular location">
    <subcellularLocation>
        <location evidence="2">Cytoplasm</location>
    </subcellularLocation>
    <subcellularLocation>
        <location evidence="1">Nucleus</location>
    </subcellularLocation>
</comment>
<feature type="compositionally biased region" description="Basic and acidic residues" evidence="13">
    <location>
        <begin position="111"/>
        <end position="121"/>
    </location>
</feature>
<keyword evidence="8" id="KW-0810">Translation regulation</keyword>
<dbReference type="GO" id="GO:0003729">
    <property type="term" value="F:mRNA binding"/>
    <property type="evidence" value="ECO:0007669"/>
    <property type="project" value="InterPro"/>
</dbReference>
<keyword evidence="10" id="KW-0866">Nonsense-mediated mRNA decay</keyword>
<dbReference type="GO" id="GO:0035145">
    <property type="term" value="C:exon-exon junction complex"/>
    <property type="evidence" value="ECO:0007669"/>
    <property type="project" value="InterPro"/>
</dbReference>
<dbReference type="EMBL" id="CAJVPZ010022597">
    <property type="protein sequence ID" value="CAG8712294.1"/>
    <property type="molecule type" value="Genomic_DNA"/>
</dbReference>
<evidence type="ECO:0000256" key="7">
    <source>
        <dbReference type="ARBA" id="ARBA00022816"/>
    </source>
</evidence>
<evidence type="ECO:0000313" key="15">
    <source>
        <dbReference type="EMBL" id="CAG8712294.1"/>
    </source>
</evidence>
<dbReference type="GO" id="GO:0006417">
    <property type="term" value="P:regulation of translation"/>
    <property type="evidence" value="ECO:0007669"/>
    <property type="project" value="UniProtKB-KW"/>
</dbReference>
<feature type="compositionally biased region" description="Basic and acidic residues" evidence="13">
    <location>
        <begin position="340"/>
        <end position="349"/>
    </location>
</feature>
<comment type="caution">
    <text evidence="15">The sequence shown here is derived from an EMBL/GenBank/DDBJ whole genome shotgun (WGS) entry which is preliminary data.</text>
</comment>
<dbReference type="GO" id="GO:0051028">
    <property type="term" value="P:mRNA transport"/>
    <property type="evidence" value="ECO:0007669"/>
    <property type="project" value="UniProtKB-KW"/>
</dbReference>
<feature type="compositionally biased region" description="Acidic residues" evidence="13">
    <location>
        <begin position="159"/>
        <end position="171"/>
    </location>
</feature>
<keyword evidence="12" id="KW-0539">Nucleus</keyword>
<feature type="compositionally biased region" description="Basic and acidic residues" evidence="13">
    <location>
        <begin position="128"/>
        <end position="141"/>
    </location>
</feature>
<dbReference type="GO" id="GO:0008380">
    <property type="term" value="P:RNA splicing"/>
    <property type="evidence" value="ECO:0007669"/>
    <property type="project" value="UniProtKB-KW"/>
</dbReference>
<sequence length="349" mass="40109">MHKVRRRRVVPVDVHSEDEDEFDVTREELELSDLSGSEASCEDSDIESENSHSDGEEEIGKETTSSITEERNSIREEESSITEEQSSVKGEETSAIEEISSLIENTTLTSNEEKVKNRIKSDISNSPEVKRAAHVEDKQKAENGSTAKEINHESSSPEELADSLTDEESDRLDDPDLAEDKNGNKPKVLTGWQKKLLARQEYRKKLAEDPAFVPHLGEFWGHDDRFIRDELKNDFDRRPRNLPFAPKVVWGVNEPRGRWDHDGFEELMKMEEEERRFNNVVALDPEIVTTNNKVQKSLNNIGTSPQRTYIKENRTDFKQKGVETTVESTPQYNNQKYTSHSRDTNRFRG</sequence>
<dbReference type="Proteomes" id="UP000789396">
    <property type="component" value="Unassembled WGS sequence"/>
</dbReference>
<dbReference type="Pfam" id="PF09405">
    <property type="entry name" value="Btz"/>
    <property type="match status" value="1"/>
</dbReference>
<feature type="compositionally biased region" description="Basic and acidic residues" evidence="13">
    <location>
        <begin position="68"/>
        <end position="78"/>
    </location>
</feature>
<feature type="non-terminal residue" evidence="15">
    <location>
        <position position="1"/>
    </location>
</feature>
<keyword evidence="9" id="KW-0694">RNA-binding</keyword>
<evidence type="ECO:0000313" key="16">
    <source>
        <dbReference type="Proteomes" id="UP000789396"/>
    </source>
</evidence>
<name>A0A9N9HXW9_9GLOM</name>
<evidence type="ECO:0000256" key="6">
    <source>
        <dbReference type="ARBA" id="ARBA00022664"/>
    </source>
</evidence>
<dbReference type="GO" id="GO:0006397">
    <property type="term" value="P:mRNA processing"/>
    <property type="evidence" value="ECO:0007669"/>
    <property type="project" value="UniProtKB-KW"/>
</dbReference>
<evidence type="ECO:0000256" key="13">
    <source>
        <dbReference type="SAM" id="MobiDB-lite"/>
    </source>
</evidence>
<evidence type="ECO:0000256" key="1">
    <source>
        <dbReference type="ARBA" id="ARBA00004123"/>
    </source>
</evidence>
<keyword evidence="6" id="KW-0507">mRNA processing</keyword>
<reference evidence="15" key="1">
    <citation type="submission" date="2021-06" db="EMBL/GenBank/DDBJ databases">
        <authorList>
            <person name="Kallberg Y."/>
            <person name="Tangrot J."/>
            <person name="Rosling A."/>
        </authorList>
    </citation>
    <scope>NUCLEOTIDE SEQUENCE</scope>
    <source>
        <strain evidence="15">IN212</strain>
    </source>
</reference>
<evidence type="ECO:0000256" key="9">
    <source>
        <dbReference type="ARBA" id="ARBA00022884"/>
    </source>
</evidence>
<evidence type="ECO:0000256" key="11">
    <source>
        <dbReference type="ARBA" id="ARBA00023187"/>
    </source>
</evidence>
<evidence type="ECO:0000256" key="8">
    <source>
        <dbReference type="ARBA" id="ARBA00022845"/>
    </source>
</evidence>
<feature type="compositionally biased region" description="Basic and acidic residues" evidence="13">
    <location>
        <begin position="49"/>
        <end position="61"/>
    </location>
</feature>
<evidence type="ECO:0000256" key="4">
    <source>
        <dbReference type="ARBA" id="ARBA00022448"/>
    </source>
</evidence>
<dbReference type="GO" id="GO:0005737">
    <property type="term" value="C:cytoplasm"/>
    <property type="evidence" value="ECO:0007669"/>
    <property type="project" value="UniProtKB-SubCell"/>
</dbReference>
<dbReference type="InterPro" id="IPR018545">
    <property type="entry name" value="Btz_dom"/>
</dbReference>
<feature type="domain" description="Btz" evidence="14">
    <location>
        <begin position="194"/>
        <end position="277"/>
    </location>
</feature>
<feature type="region of interest" description="Disordered" evidence="13">
    <location>
        <begin position="1"/>
        <end position="190"/>
    </location>
</feature>
<proteinExistence type="inferred from homology"/>
<evidence type="ECO:0000256" key="12">
    <source>
        <dbReference type="ARBA" id="ARBA00023242"/>
    </source>
</evidence>
<comment type="similarity">
    <text evidence="3">Belongs to the CASC3 family.</text>
</comment>
<evidence type="ECO:0000256" key="10">
    <source>
        <dbReference type="ARBA" id="ARBA00023161"/>
    </source>
</evidence>
<keyword evidence="11" id="KW-0508">mRNA splicing</keyword>
<keyword evidence="7" id="KW-0509">mRNA transport</keyword>
<evidence type="ECO:0000256" key="5">
    <source>
        <dbReference type="ARBA" id="ARBA00022490"/>
    </source>
</evidence>
<evidence type="ECO:0000259" key="14">
    <source>
        <dbReference type="Pfam" id="PF09405"/>
    </source>
</evidence>
<dbReference type="GO" id="GO:0000184">
    <property type="term" value="P:nuclear-transcribed mRNA catabolic process, nonsense-mediated decay"/>
    <property type="evidence" value="ECO:0007669"/>
    <property type="project" value="UniProtKB-KW"/>
</dbReference>
<evidence type="ECO:0000256" key="2">
    <source>
        <dbReference type="ARBA" id="ARBA00004496"/>
    </source>
</evidence>
<organism evidence="15 16">
    <name type="scientific">Racocetra fulgida</name>
    <dbReference type="NCBI Taxonomy" id="60492"/>
    <lineage>
        <taxon>Eukaryota</taxon>
        <taxon>Fungi</taxon>
        <taxon>Fungi incertae sedis</taxon>
        <taxon>Mucoromycota</taxon>
        <taxon>Glomeromycotina</taxon>
        <taxon>Glomeromycetes</taxon>
        <taxon>Diversisporales</taxon>
        <taxon>Gigasporaceae</taxon>
        <taxon>Racocetra</taxon>
    </lineage>
</organism>
<dbReference type="AlphaFoldDB" id="A0A9N9HXW9"/>
<evidence type="ECO:0000256" key="3">
    <source>
        <dbReference type="ARBA" id="ARBA00009548"/>
    </source>
</evidence>